<dbReference type="Pfam" id="PF20416">
    <property type="entry name" value="UTP20"/>
    <property type="match status" value="1"/>
</dbReference>
<dbReference type="InterPro" id="IPR011430">
    <property type="entry name" value="UTP20_N"/>
</dbReference>
<dbReference type="InterPro" id="IPR057525">
    <property type="entry name" value="UTP20_C"/>
</dbReference>
<evidence type="ECO:0000259" key="2">
    <source>
        <dbReference type="Pfam" id="PF07539"/>
    </source>
</evidence>
<proteinExistence type="predicted"/>
<name>A0A1Y2ARS2_9TREE</name>
<evidence type="ECO:0000313" key="6">
    <source>
        <dbReference type="Proteomes" id="UP000193986"/>
    </source>
</evidence>
<dbReference type="GO" id="GO:0030686">
    <property type="term" value="C:90S preribosome"/>
    <property type="evidence" value="ECO:0007669"/>
    <property type="project" value="TreeGrafter"/>
</dbReference>
<dbReference type="SUPFAM" id="SSF48371">
    <property type="entry name" value="ARM repeat"/>
    <property type="match status" value="3"/>
</dbReference>
<dbReference type="STRING" id="71784.A0A1Y2ARS2"/>
<sequence>MAEPPAKKFRYTSYNERINDISIDIGRSKGLSWEKEDYGEDDVEPTRTPFSDELARLTLLDLTAPFQELQRVLIPLTSSLAITLHNLPSITSTFVAFYDALKPGDEHLHSGLDSALQLHQALYETCLGETLPYLSRTVEAILRVGALSRLDPKLVERAYSTLSQILRISSAQLLKPDESAQQVLRETWTAVRPYLRPRQNKRYVRKCVADAWIGVIRKARGDGLGRLMNVLLEGEDDGEGMEAVWSHSFKGISGQLHSRALPIFEILLDRLKTSPSISQQTKTLQLVLVSLIHHCTSTTIVPIIQAVVSHVNPTGSEPSSSSKAMSLSTSVPFLKLLSTLLLTRKGKRFPEALLKPTMVTLGSLVKHFTKDTDEEWKHALIECFVGSLQAGKLAQWLSPGVLLIDALWARLSITDRFAFANMLVSLKWPGIEQFLLPHIAKSTLPSLSSHPLPTLTLLNNLAASGYLSGGLLNVQGGRWRQAFVSTLVERLQAYESIPEAIDDRRIFGQMLRLLPCLGTDAKEFAPHLASMITAILQRCSTMTRDALRSDFETETWNESHVLGELLRCADAMISNGDVEQAVKAVLLGRAAMADILTKWSWNREVLSTIAPFFDLWEADELVQSIDKATLLANLMSADSQLRQASLRILAAASPSASSSGTGERDIWSLCLQIESAEMTLRNVRDRTTLIARLGRLLGALSVEERASMSSTVRAALTYLVAQFKVNFRPLYAQSISTLASLAGQYGDDIWAIVWDQLEQTQAAQKPAMIDLHVQNPTWAERKAHRTITESNLADEDEAEFQCHNLEKAQNISRRAWRGTTDISELDEDDIERQISHDRLDVLNYEAQLLAALTASPLVAEKHTRLLVPTFFSIARHEELASLMQLSRKQLQQRTAYWLELFAHFVNPKAAYRTDELQALYLDILAKGDQKMQGLALKCLLTYKSPKLLPYEEQLKGLLDDAKFRDTLVHFQLGVDGDTIDPVHRDEVVPVAIRLLFGVVTSRRGRSSTAQGQGAKKQAVLTALSSVSSEELGTLVDLMLEQFPKDTGTVFAVAGRQQLGFLALLQDVLRYLAPQSVEHWPRLLPTTIRLVDNAQQRIAGESTVTIDAEEEEPVDDDEKEEDGVDKGTAPLRNIRTTGIKRLVQFLRSPTNFDFTPYLPDIFTKIISPRLGMLEIENTQAPSGTLDLIAALAASPETAHSLVQYDERTLPKTFACMTAVKVKPAVIGRVFDVIDSLLMDDSENGIEKSTTETVLLPHIRALLDNVIGLVRNLNQASNEDIMRRLLSILSRLSAVVTDGDQAQQLASLLGPMLRQSNRQISEKGKLNVLTTLQRLYTISPDCADPSTTFFEHNYDLISNLFQTMFFPSSRRALVAVLQTFSDSDARLAKSVHLVAEINAYGKRRMDEPDFDRRLAAFAEINDAVLDDLPTTVRQWMPLLRSALFFIQEPEELSIRSNSSALLQRFISIVGSASEGPLVDTLLNVILPGLRRALRSKIELVRNEVLQVVSHAVRTCINVPLFAELKPLLSDDDETNFFLNISHIQVHRRARALRRLRDLLSEITIRETTISTILIPIAEHIIAGSTDVTDHHLVNEAITTIGALAGKLKWSRYNALLMRYHRLGLVRNAQQKFYIRAVSAVIDNFAFDLTPATAAINGDKPLTEPVPAVADGEKPEVESLSIMNNGDKPQGDGEEEQVEDVEEDGEVPVPALEVQSGPSAERITEVILNRILPSLSKFVSKNDETENNIRIPLALGTVKIASVLPGDASDVEVLRVITIVSQILRSKDQDTRDIARDTICKIAVFLGPDWLVRVLKELRTALQRGPQKHVGAVVTHAILALATTEAADRFADLDDAVEDAVQVSAEVIWGQSGKDVASEGFKTKMREVRGATSRGFDTFQLVSKLVSPRKLGTVLAPLREIMHSSQSVKTMLHVDEALRRIAIGLNGNSKLAPEDILSLCYSLISGNSNYSRVKRKAPKASQAADAYRVQMKREEKVEVDFFALNAHKFVAFGLELFVTAFRRGKFDFANVDILARLGPLVGAIRETLVSSATTVQILGLKATAAIVRCPIPQVDEMLPVFITSIFKTLKQSGGTAESEVAQTALRTLAVVLRDCKSSQITDYQLKYLLELMGPDLEEPDRQSAIFAILRAVVGRQFVVPEIYDLMERVSSIMVTSQSTHVQELCRGVLMAFLLDYPQGKGRLKSQMTFLAQNLDYVFESGRVSVMELLSAIFTKFSDELVSEYADLFFVALVAVLANDDSEKCRTMAGALLGVLFTRMDDKQRKGIMEVMRSWVEARGTDPALAGAALSVYGLLADSQVEDGFIAVLVEVVEPVIAESAETLAEAESSDSAFISFELDHTLSHRALSALNKVIKSSPGISNTVQWSSVIPHLLFPHDWVRFAAARCLATLFAIDSNAFALLGDEALLDIARKSCLLFNGSKGADGESLIVDAKLADELVKLLWNISKYWATSETPGKVDNSEIEAEGEVEEENHDEVEEGKHDEGAERARPLAWIMSRMSFIARHLIVSRPSGHEIFRSGTSWAAPVTSVLRFFAGVFEALDVDQAKHFLPHILSPVYRILDEGGDLTSADSGAGVDELKQLALEVRDFVQTKVGATSFSTAWEALRRKVGEKREGRKAERTRLAVSDPKKWAGRKEKRGVMKKESKKRKVKSFSDKRNSGKAGQRRG</sequence>
<dbReference type="InterPro" id="IPR016024">
    <property type="entry name" value="ARM-type_fold"/>
</dbReference>
<dbReference type="PANTHER" id="PTHR17695">
    <property type="entry name" value="SMALL SUBUNIT PROCESSOME COMPONENT 20 HOMOLOG"/>
    <property type="match status" value="1"/>
</dbReference>
<dbReference type="EMBL" id="MCFC01000059">
    <property type="protein sequence ID" value="ORY25251.1"/>
    <property type="molecule type" value="Genomic_DNA"/>
</dbReference>
<dbReference type="Pfam" id="PF23099">
    <property type="entry name" value="UTP20_C"/>
    <property type="match status" value="1"/>
</dbReference>
<dbReference type="PANTHER" id="PTHR17695:SF11">
    <property type="entry name" value="SMALL SUBUNIT PROCESSOME COMPONENT 20 HOMOLOG"/>
    <property type="match status" value="1"/>
</dbReference>
<reference evidence="5 6" key="1">
    <citation type="submission" date="2016-07" db="EMBL/GenBank/DDBJ databases">
        <title>Pervasive Adenine N6-methylation of Active Genes in Fungi.</title>
        <authorList>
            <consortium name="DOE Joint Genome Institute"/>
            <person name="Mondo S.J."/>
            <person name="Dannebaum R.O."/>
            <person name="Kuo R.C."/>
            <person name="Labutti K."/>
            <person name="Haridas S."/>
            <person name="Kuo A."/>
            <person name="Salamov A."/>
            <person name="Ahrendt S.R."/>
            <person name="Lipzen A."/>
            <person name="Sullivan W."/>
            <person name="Andreopoulos W.B."/>
            <person name="Clum A."/>
            <person name="Lindquist E."/>
            <person name="Daum C."/>
            <person name="Ramamoorthy G.K."/>
            <person name="Gryganskyi A."/>
            <person name="Culley D."/>
            <person name="Magnuson J.K."/>
            <person name="James T.Y."/>
            <person name="O'Malley M.A."/>
            <person name="Stajich J.E."/>
            <person name="Spatafora J.W."/>
            <person name="Visel A."/>
            <person name="Grigoriev I.V."/>
        </authorList>
    </citation>
    <scope>NUCLEOTIDE SEQUENCE [LARGE SCALE GENOMIC DNA]</scope>
    <source>
        <strain evidence="5 6">68-887.2</strain>
    </source>
</reference>
<protein>
    <submittedName>
        <fullName evidence="5">Uncharacterized protein</fullName>
    </submittedName>
</protein>
<gene>
    <name evidence="5" type="ORF">BCR39DRAFT_485643</name>
</gene>
<evidence type="ECO:0000256" key="1">
    <source>
        <dbReference type="SAM" id="MobiDB-lite"/>
    </source>
</evidence>
<feature type="region of interest" description="Disordered" evidence="1">
    <location>
        <begin position="2471"/>
        <end position="2501"/>
    </location>
</feature>
<evidence type="ECO:0000259" key="3">
    <source>
        <dbReference type="Pfam" id="PF20416"/>
    </source>
</evidence>
<feature type="domain" description="U3 small nucleolar RNA-associated protein 20 C-terminal" evidence="4">
    <location>
        <begin position="2510"/>
        <end position="2670"/>
    </location>
</feature>
<dbReference type="InterPro" id="IPR046523">
    <property type="entry name" value="UTP20_dom"/>
</dbReference>
<feature type="compositionally biased region" description="Acidic residues" evidence="1">
    <location>
        <begin position="1107"/>
        <end position="1122"/>
    </location>
</feature>
<dbReference type="FunCoup" id="A0A1Y2ARS2">
    <property type="interactions" value="510"/>
</dbReference>
<dbReference type="InParanoid" id="A0A1Y2ARS2"/>
<feature type="region of interest" description="Disordered" evidence="1">
    <location>
        <begin position="2629"/>
        <end position="2686"/>
    </location>
</feature>
<dbReference type="InterPro" id="IPR011989">
    <property type="entry name" value="ARM-like"/>
</dbReference>
<comment type="caution">
    <text evidence="5">The sequence shown here is derived from an EMBL/GenBank/DDBJ whole genome shotgun (WGS) entry which is preliminary data.</text>
</comment>
<dbReference type="Gene3D" id="1.25.10.10">
    <property type="entry name" value="Leucine-rich Repeat Variant"/>
    <property type="match status" value="2"/>
</dbReference>
<accession>A0A1Y2ARS2</accession>
<organism evidence="5 6">
    <name type="scientific">Naematelia encephala</name>
    <dbReference type="NCBI Taxonomy" id="71784"/>
    <lineage>
        <taxon>Eukaryota</taxon>
        <taxon>Fungi</taxon>
        <taxon>Dikarya</taxon>
        <taxon>Basidiomycota</taxon>
        <taxon>Agaricomycotina</taxon>
        <taxon>Tremellomycetes</taxon>
        <taxon>Tremellales</taxon>
        <taxon>Naemateliaceae</taxon>
        <taxon>Naematelia</taxon>
    </lineage>
</organism>
<dbReference type="InterPro" id="IPR052575">
    <property type="entry name" value="SSU_processome_comp_20"/>
</dbReference>
<keyword evidence="6" id="KW-1185">Reference proteome</keyword>
<dbReference type="Proteomes" id="UP000193986">
    <property type="component" value="Unassembled WGS sequence"/>
</dbReference>
<feature type="domain" description="U3 small nucleolar RNA-associated protein 20 N-terminal" evidence="2">
    <location>
        <begin position="891"/>
        <end position="1494"/>
    </location>
</feature>
<evidence type="ECO:0000259" key="4">
    <source>
        <dbReference type="Pfam" id="PF23099"/>
    </source>
</evidence>
<dbReference type="OrthoDB" id="360653at2759"/>
<feature type="compositionally biased region" description="Acidic residues" evidence="1">
    <location>
        <begin position="2479"/>
        <end position="2496"/>
    </location>
</feature>
<feature type="compositionally biased region" description="Basic and acidic residues" evidence="1">
    <location>
        <begin position="2629"/>
        <end position="2662"/>
    </location>
</feature>
<feature type="region of interest" description="Disordered" evidence="1">
    <location>
        <begin position="1107"/>
        <end position="1129"/>
    </location>
</feature>
<feature type="domain" description="U3 small nucleolar RNA-associated protein 20" evidence="3">
    <location>
        <begin position="1738"/>
        <end position="1961"/>
    </location>
</feature>
<evidence type="ECO:0000313" key="5">
    <source>
        <dbReference type="EMBL" id="ORY25251.1"/>
    </source>
</evidence>
<dbReference type="Pfam" id="PF07539">
    <property type="entry name" value="UTP20_N"/>
    <property type="match status" value="1"/>
</dbReference>
<dbReference type="GO" id="GO:0032040">
    <property type="term" value="C:small-subunit processome"/>
    <property type="evidence" value="ECO:0007669"/>
    <property type="project" value="TreeGrafter"/>
</dbReference>